<dbReference type="GeneID" id="30964606"/>
<proteinExistence type="predicted"/>
<sequence length="55" mass="6475">MKLPNIRRIFVSFRTEEDERAYSRKAFFYLLGYLGAGIVFSLFAQSSSFKRSIQM</sequence>
<dbReference type="AlphaFoldDB" id="A0A1D2V9A6"/>
<organism evidence="2 3">
    <name type="scientific">Ascoidea rubescens DSM 1968</name>
    <dbReference type="NCBI Taxonomy" id="1344418"/>
    <lineage>
        <taxon>Eukaryota</taxon>
        <taxon>Fungi</taxon>
        <taxon>Dikarya</taxon>
        <taxon>Ascomycota</taxon>
        <taxon>Saccharomycotina</taxon>
        <taxon>Saccharomycetes</taxon>
        <taxon>Ascoideaceae</taxon>
        <taxon>Ascoidea</taxon>
    </lineage>
</organism>
<keyword evidence="1" id="KW-0812">Transmembrane</keyword>
<dbReference type="RefSeq" id="XP_020044340.1">
    <property type="nucleotide sequence ID" value="XM_020190970.1"/>
</dbReference>
<accession>A0A1D2V9A6</accession>
<dbReference type="FunCoup" id="A0A1D2V9A6">
    <property type="interactions" value="2"/>
</dbReference>
<dbReference type="Pfam" id="PF17237">
    <property type="entry name" value="Emr1"/>
    <property type="match status" value="1"/>
</dbReference>
<dbReference type="InterPro" id="IPR035195">
    <property type="entry name" value="Emr1"/>
</dbReference>
<dbReference type="InParanoid" id="A0A1D2V9A6"/>
<dbReference type="GO" id="GO:0120010">
    <property type="term" value="P:intermembrane phospholipid transfer"/>
    <property type="evidence" value="ECO:0007669"/>
    <property type="project" value="EnsemblFungi"/>
</dbReference>
<dbReference type="GO" id="GO:0007008">
    <property type="term" value="P:outer mitochondrial membrane organization"/>
    <property type="evidence" value="ECO:0007669"/>
    <property type="project" value="EnsemblFungi"/>
</dbReference>
<dbReference type="Proteomes" id="UP000095038">
    <property type="component" value="Unassembled WGS sequence"/>
</dbReference>
<keyword evidence="1" id="KW-0472">Membrane</keyword>
<reference evidence="3" key="1">
    <citation type="submission" date="2016-05" db="EMBL/GenBank/DDBJ databases">
        <title>Comparative genomics of biotechnologically important yeasts.</title>
        <authorList>
            <consortium name="DOE Joint Genome Institute"/>
            <person name="Riley R."/>
            <person name="Haridas S."/>
            <person name="Wolfe K.H."/>
            <person name="Lopes M.R."/>
            <person name="Hittinger C.T."/>
            <person name="Goker M."/>
            <person name="Salamov A."/>
            <person name="Wisecaver J."/>
            <person name="Long T.M."/>
            <person name="Aerts A.L."/>
            <person name="Barry K."/>
            <person name="Choi C."/>
            <person name="Clum A."/>
            <person name="Coughlan A.Y."/>
            <person name="Deshpande S."/>
            <person name="Douglass A.P."/>
            <person name="Hanson S.J."/>
            <person name="Klenk H.-P."/>
            <person name="Labutti K."/>
            <person name="Lapidus A."/>
            <person name="Lindquist E."/>
            <person name="Lipzen A."/>
            <person name="Meier-Kolthoff J.P."/>
            <person name="Ohm R.A."/>
            <person name="Otillar R.P."/>
            <person name="Pangilinan J."/>
            <person name="Peng Y."/>
            <person name="Rokas A."/>
            <person name="Rosa C.A."/>
            <person name="Scheuner C."/>
            <person name="Sibirny A.A."/>
            <person name="Slot J.C."/>
            <person name="Stielow J.B."/>
            <person name="Sun H."/>
            <person name="Kurtzman C.P."/>
            <person name="Blackwell M."/>
            <person name="Grigoriev I.V."/>
            <person name="Jeffries T.W."/>
        </authorList>
    </citation>
    <scope>NUCLEOTIDE SEQUENCE [LARGE SCALE GENOMIC DNA]</scope>
    <source>
        <strain evidence="3">DSM 1968</strain>
    </source>
</reference>
<dbReference type="EMBL" id="KV454495">
    <property type="protein sequence ID" value="ODV58033.1"/>
    <property type="molecule type" value="Genomic_DNA"/>
</dbReference>
<feature type="transmembrane region" description="Helical" evidence="1">
    <location>
        <begin position="26"/>
        <end position="44"/>
    </location>
</feature>
<evidence type="ECO:0000313" key="2">
    <source>
        <dbReference type="EMBL" id="ODV58033.1"/>
    </source>
</evidence>
<evidence type="ECO:0000256" key="1">
    <source>
        <dbReference type="SAM" id="Phobius"/>
    </source>
</evidence>
<name>A0A1D2V9A6_9ASCO</name>
<protein>
    <submittedName>
        <fullName evidence="2">Uncharacterized protein</fullName>
    </submittedName>
</protein>
<evidence type="ECO:0000313" key="3">
    <source>
        <dbReference type="Proteomes" id="UP000095038"/>
    </source>
</evidence>
<gene>
    <name evidence="2" type="ORF">ASCRUDRAFT_39889</name>
</gene>
<dbReference type="GO" id="GO:0032473">
    <property type="term" value="C:cytoplasmic side of mitochondrial outer membrane"/>
    <property type="evidence" value="ECO:0007669"/>
    <property type="project" value="EnsemblFungi"/>
</dbReference>
<dbReference type="OrthoDB" id="2122015at2759"/>
<keyword evidence="3" id="KW-1185">Reference proteome</keyword>
<keyword evidence="1" id="KW-1133">Transmembrane helix</keyword>